<organism evidence="2 3">
    <name type="scientific">Fonsecaea erecta</name>
    <dbReference type="NCBI Taxonomy" id="1367422"/>
    <lineage>
        <taxon>Eukaryota</taxon>
        <taxon>Fungi</taxon>
        <taxon>Dikarya</taxon>
        <taxon>Ascomycota</taxon>
        <taxon>Pezizomycotina</taxon>
        <taxon>Eurotiomycetes</taxon>
        <taxon>Chaetothyriomycetidae</taxon>
        <taxon>Chaetothyriales</taxon>
        <taxon>Herpotrichiellaceae</taxon>
        <taxon>Fonsecaea</taxon>
    </lineage>
</organism>
<comment type="caution">
    <text evidence="2">The sequence shown here is derived from an EMBL/GenBank/DDBJ whole genome shotgun (WGS) entry which is preliminary data.</text>
</comment>
<dbReference type="SUPFAM" id="SSF53474">
    <property type="entry name" value="alpha/beta-Hydrolases"/>
    <property type="match status" value="1"/>
</dbReference>
<dbReference type="GeneID" id="30013037"/>
<dbReference type="OrthoDB" id="408373at2759"/>
<dbReference type="InterPro" id="IPR000073">
    <property type="entry name" value="AB_hydrolase_1"/>
</dbReference>
<keyword evidence="3" id="KW-1185">Reference proteome</keyword>
<feature type="domain" description="AB hydrolase-1" evidence="1">
    <location>
        <begin position="30"/>
        <end position="290"/>
    </location>
</feature>
<dbReference type="Pfam" id="PF12697">
    <property type="entry name" value="Abhydrolase_6"/>
    <property type="match status" value="1"/>
</dbReference>
<dbReference type="Gene3D" id="3.40.50.1820">
    <property type="entry name" value="alpha/beta hydrolase"/>
    <property type="match status" value="1"/>
</dbReference>
<dbReference type="EMBL" id="LVYI01000008">
    <property type="protein sequence ID" value="OAP56757.1"/>
    <property type="molecule type" value="Genomic_DNA"/>
</dbReference>
<proteinExistence type="predicted"/>
<evidence type="ECO:0000313" key="3">
    <source>
        <dbReference type="Proteomes" id="UP000078343"/>
    </source>
</evidence>
<dbReference type="InterPro" id="IPR029058">
    <property type="entry name" value="AB_hydrolase_fold"/>
</dbReference>
<evidence type="ECO:0000259" key="1">
    <source>
        <dbReference type="Pfam" id="PF12697"/>
    </source>
</evidence>
<accession>A0A178ZAF7</accession>
<dbReference type="AlphaFoldDB" id="A0A178ZAF7"/>
<protein>
    <recommendedName>
        <fullName evidence="1">AB hydrolase-1 domain-containing protein</fullName>
    </recommendedName>
</protein>
<sequence length="302" mass="33952">MSVSPAVVSKTVEVNGVSLSYRESGEGEPLVLVHGHISDQRAWLDLEPKLATRFHVYNYSRRYAWPNEPIKDDQDAPWEQDAFDLAAFIEALNIGPVHVLANSSGAVNSLYIARRKPHLFRTLLVEEPPLTGLFLPTFPPTLTGVLSFLLWHPITFWPVSIFGATTMGPTVAHCKKGEYEQATEAFCAGVMGPKFWPRIKSNPDRLRQVEDNAKWLCHFFRYNNLPKYVAEDAQSTKVPMLAMAGKESGAHQRWTVHELYRVSGASRKSVAYIENAGHLMHEDNPDGVFEEVVRFVFGDKAT</sequence>
<reference evidence="2 3" key="1">
    <citation type="submission" date="2016-04" db="EMBL/GenBank/DDBJ databases">
        <title>Draft genome of Fonsecaea erecta CBS 125763.</title>
        <authorList>
            <person name="Weiss V.A."/>
            <person name="Vicente V.A."/>
            <person name="Raittz R.T."/>
            <person name="Moreno L.F."/>
            <person name="De Souza E.M."/>
            <person name="Pedrosa F.O."/>
            <person name="Steffens M.B."/>
            <person name="Faoro H."/>
            <person name="Tadra-Sfeir M.Z."/>
            <person name="Najafzadeh M.J."/>
            <person name="Felipe M.S."/>
            <person name="Teixeira M."/>
            <person name="Sun J."/>
            <person name="Xi L."/>
            <person name="Gomes R."/>
            <person name="De Azevedo C.M."/>
            <person name="Salgado C.G."/>
            <person name="Da Silva M.B."/>
            <person name="Nascimento M.F."/>
            <person name="Queiroz-Telles F."/>
            <person name="Attili D.S."/>
            <person name="Gorbushina A."/>
        </authorList>
    </citation>
    <scope>NUCLEOTIDE SEQUENCE [LARGE SCALE GENOMIC DNA]</scope>
    <source>
        <strain evidence="2 3">CBS 125763</strain>
    </source>
</reference>
<name>A0A178ZAF7_9EURO</name>
<dbReference type="STRING" id="1367422.A0A178ZAF7"/>
<dbReference type="RefSeq" id="XP_018690124.1">
    <property type="nucleotide sequence ID" value="XM_018840377.1"/>
</dbReference>
<dbReference type="Proteomes" id="UP000078343">
    <property type="component" value="Unassembled WGS sequence"/>
</dbReference>
<evidence type="ECO:0000313" key="2">
    <source>
        <dbReference type="EMBL" id="OAP56757.1"/>
    </source>
</evidence>
<gene>
    <name evidence="2" type="ORF">AYL99_08869</name>
</gene>
<dbReference type="PANTHER" id="PTHR46438">
    <property type="entry name" value="ALPHA/BETA-HYDROLASES SUPERFAMILY PROTEIN"/>
    <property type="match status" value="1"/>
</dbReference>